<feature type="domain" description="LysM" evidence="15">
    <location>
        <begin position="289"/>
        <end position="334"/>
    </location>
</feature>
<feature type="compositionally biased region" description="Pro residues" evidence="12">
    <location>
        <begin position="347"/>
        <end position="361"/>
    </location>
</feature>
<dbReference type="AlphaFoldDB" id="A0A2N9EFR1"/>
<gene>
    <name evidence="16" type="ORF">FSB_LOCUS1356</name>
</gene>
<feature type="domain" description="Protein kinase" evidence="14">
    <location>
        <begin position="374"/>
        <end position="726"/>
    </location>
</feature>
<keyword evidence="7" id="KW-0547">Nucleotide-binding</keyword>
<dbReference type="SMART" id="SM00220">
    <property type="entry name" value="S_TKc"/>
    <property type="match status" value="1"/>
</dbReference>
<dbReference type="FunFam" id="1.10.510.10:FF:000468">
    <property type="entry name" value="PTI1-like tyrosine-protein kinase 3"/>
    <property type="match status" value="1"/>
</dbReference>
<dbReference type="InterPro" id="IPR056563">
    <property type="entry name" value="LysM3_LYK4_5"/>
</dbReference>
<comment type="similarity">
    <text evidence="3">Belongs to the Cold-regulated 413 protein family.</text>
</comment>
<dbReference type="Pfam" id="PF23446">
    <property type="entry name" value="LysM1_NFP_LYK"/>
    <property type="match status" value="1"/>
</dbReference>
<dbReference type="Pfam" id="PF23473">
    <property type="entry name" value="LysM3_LYK4_5"/>
    <property type="match status" value="1"/>
</dbReference>
<keyword evidence="4" id="KW-1003">Cell membrane</keyword>
<sequence>MEILRVGFAEVVASIVPPSSPFSEKSTRARTTFQWGGTIFALFLLILNRTGRRSPLQTTLLALYLITSFPTVLFKILRGQFGCWVAFLAVAANLFCPQTFPVSRFLFFVITPDWLADGLRDSIVSAQQPYVGKATTDCGNTDNSTSVLGYSCNGQNHSCLAYLTFRSQPPYNSVSAISALLASDPSHLSQMNSVSETAIFETNKLVLVPVNCSCSGKYYQANTTYVIQHTDTYLLIANNTYQGLSTCQALQNENNILTKNLYSGTRITVPLRCACPTKNQTDMGVKYLLSYLVTTGDYVSSISNRFNVTTESTLKANGLSEENSIIYPFTTLLIPLQDPPSSSQTIAPPPPPTPPASPPPTFSSNKNSSKTWVYVLVGVLGGSALTLVVGAIIFYAFFRRSKKKPDSIIVSDRFKAFEIPQPIKVEEESEEFLESISSIAQSLKVYKFRELQHATDDFSPSYWIEGSVYRGTINGDLAAIKKINGDVSKEIDLLNKINHSNIIRLSGVCFNDGNWYLVYEYAVNGPLSVWIYHSSSDEKLLIWTQRIQIVLDVANGLNYLHSFTTPPHVHKDIKSSNILLDSDFRAKIANFGLARTAEWQEGQFSLTSHIVGTRGYMAPEYLENGVVSTKLDVYALGVLMLEIMTGKEAATLYEEENMQLSDVLNAVLHEEDGQESLRHSMDSSLQGNYPSELAVFMFKLIDSCLKKDPAGRPAMDEIVQSLSRTLNTSLTWELSMNISA</sequence>
<dbReference type="InterPro" id="IPR056561">
    <property type="entry name" value="NFP_LYK_LysM1"/>
</dbReference>
<evidence type="ECO:0000259" key="15">
    <source>
        <dbReference type="PROSITE" id="PS51782"/>
    </source>
</evidence>
<dbReference type="SUPFAM" id="SSF54106">
    <property type="entry name" value="LysM domain"/>
    <property type="match status" value="1"/>
</dbReference>
<dbReference type="Gene3D" id="3.10.350.10">
    <property type="entry name" value="LysM domain"/>
    <property type="match status" value="1"/>
</dbReference>
<keyword evidence="6" id="KW-0732">Signal</keyword>
<evidence type="ECO:0000256" key="11">
    <source>
        <dbReference type="ARBA" id="ARBA00023157"/>
    </source>
</evidence>
<evidence type="ECO:0000256" key="8">
    <source>
        <dbReference type="ARBA" id="ARBA00022840"/>
    </source>
</evidence>
<dbReference type="CDD" id="cd00118">
    <property type="entry name" value="LysM"/>
    <property type="match status" value="1"/>
</dbReference>
<dbReference type="Pfam" id="PF00069">
    <property type="entry name" value="Pkinase"/>
    <property type="match status" value="1"/>
</dbReference>
<dbReference type="GO" id="GO:0005886">
    <property type="term" value="C:plasma membrane"/>
    <property type="evidence" value="ECO:0007669"/>
    <property type="project" value="UniProtKB-SubCell"/>
</dbReference>
<feature type="transmembrane region" description="Helical" evidence="13">
    <location>
        <begin position="32"/>
        <end position="50"/>
    </location>
</feature>
<proteinExistence type="inferred from homology"/>
<evidence type="ECO:0000256" key="3">
    <source>
        <dbReference type="ARBA" id="ARBA00005852"/>
    </source>
</evidence>
<dbReference type="SUPFAM" id="SSF56112">
    <property type="entry name" value="Protein kinase-like (PK-like)"/>
    <property type="match status" value="1"/>
</dbReference>
<dbReference type="GO" id="GO:0051707">
    <property type="term" value="P:response to other organism"/>
    <property type="evidence" value="ECO:0007669"/>
    <property type="project" value="UniProtKB-ARBA"/>
</dbReference>
<evidence type="ECO:0000256" key="1">
    <source>
        <dbReference type="ARBA" id="ARBA00004141"/>
    </source>
</evidence>
<dbReference type="Pfam" id="PF23472">
    <property type="entry name" value="LysM2_CERK1_LYK3_4_5"/>
    <property type="match status" value="1"/>
</dbReference>
<accession>A0A2N9EFR1</accession>
<keyword evidence="9 13" id="KW-1133">Transmembrane helix</keyword>
<dbReference type="Pfam" id="PF05562">
    <property type="entry name" value="WCOR413"/>
    <property type="match status" value="1"/>
</dbReference>
<dbReference type="InterPro" id="IPR011009">
    <property type="entry name" value="Kinase-like_dom_sf"/>
</dbReference>
<evidence type="ECO:0000256" key="9">
    <source>
        <dbReference type="ARBA" id="ARBA00022989"/>
    </source>
</evidence>
<name>A0A2N9EFR1_FAGSY</name>
<organism evidence="16">
    <name type="scientific">Fagus sylvatica</name>
    <name type="common">Beechnut</name>
    <dbReference type="NCBI Taxonomy" id="28930"/>
    <lineage>
        <taxon>Eukaryota</taxon>
        <taxon>Viridiplantae</taxon>
        <taxon>Streptophyta</taxon>
        <taxon>Embryophyta</taxon>
        <taxon>Tracheophyta</taxon>
        <taxon>Spermatophyta</taxon>
        <taxon>Magnoliopsida</taxon>
        <taxon>eudicotyledons</taxon>
        <taxon>Gunneridae</taxon>
        <taxon>Pentapetalae</taxon>
        <taxon>rosids</taxon>
        <taxon>fabids</taxon>
        <taxon>Fagales</taxon>
        <taxon>Fagaceae</taxon>
        <taxon>Fagus</taxon>
    </lineage>
</organism>
<dbReference type="InterPro" id="IPR056562">
    <property type="entry name" value="LysM2_CERK1_LYK3_4_5"/>
</dbReference>
<evidence type="ECO:0000256" key="12">
    <source>
        <dbReference type="SAM" id="MobiDB-lite"/>
    </source>
</evidence>
<dbReference type="PANTHER" id="PTHR45927:SF11">
    <property type="entry name" value="LYSM DOMAIN RECEPTOR-LIKE KINASE 4"/>
    <property type="match status" value="1"/>
</dbReference>
<evidence type="ECO:0000256" key="4">
    <source>
        <dbReference type="ARBA" id="ARBA00022475"/>
    </source>
</evidence>
<dbReference type="Gene3D" id="1.10.510.10">
    <property type="entry name" value="Transferase(Phosphotransferase) domain 1"/>
    <property type="match status" value="1"/>
</dbReference>
<feature type="region of interest" description="Disordered" evidence="12">
    <location>
        <begin position="339"/>
        <end position="364"/>
    </location>
</feature>
<protein>
    <recommendedName>
        <fullName evidence="17">Protein kinase domain-containing protein</fullName>
    </recommendedName>
</protein>
<feature type="transmembrane region" description="Helical" evidence="13">
    <location>
        <begin position="372"/>
        <end position="398"/>
    </location>
</feature>
<keyword evidence="8" id="KW-0067">ATP-binding</keyword>
<evidence type="ECO:0000256" key="13">
    <source>
        <dbReference type="SAM" id="Phobius"/>
    </source>
</evidence>
<dbReference type="InterPro" id="IPR018392">
    <property type="entry name" value="LysM"/>
</dbReference>
<comment type="subcellular location">
    <subcellularLocation>
        <location evidence="2">Cell membrane</location>
        <topology evidence="2">Single-pass membrane protein</topology>
    </subcellularLocation>
    <subcellularLocation>
        <location evidence="1">Membrane</location>
        <topology evidence="1">Multi-pass membrane protein</topology>
    </subcellularLocation>
</comment>
<dbReference type="InterPro" id="IPR008892">
    <property type="entry name" value="COR413"/>
</dbReference>
<evidence type="ECO:0000256" key="2">
    <source>
        <dbReference type="ARBA" id="ARBA00004162"/>
    </source>
</evidence>
<evidence type="ECO:0000256" key="5">
    <source>
        <dbReference type="ARBA" id="ARBA00022692"/>
    </source>
</evidence>
<feature type="transmembrane region" description="Helical" evidence="13">
    <location>
        <begin position="56"/>
        <end position="74"/>
    </location>
</feature>
<dbReference type="GO" id="GO:0004672">
    <property type="term" value="F:protein kinase activity"/>
    <property type="evidence" value="ECO:0007669"/>
    <property type="project" value="InterPro"/>
</dbReference>
<dbReference type="InterPro" id="IPR052611">
    <property type="entry name" value="Plant_RLK_LysM"/>
</dbReference>
<dbReference type="GO" id="GO:0005524">
    <property type="term" value="F:ATP binding"/>
    <property type="evidence" value="ECO:0007669"/>
    <property type="project" value="UniProtKB-KW"/>
</dbReference>
<evidence type="ECO:0000259" key="14">
    <source>
        <dbReference type="PROSITE" id="PS50011"/>
    </source>
</evidence>
<keyword evidence="11" id="KW-1015">Disulfide bond</keyword>
<dbReference type="SMART" id="SM00257">
    <property type="entry name" value="LysM"/>
    <property type="match status" value="2"/>
</dbReference>
<keyword evidence="5 13" id="KW-0812">Transmembrane</keyword>
<dbReference type="InterPro" id="IPR036779">
    <property type="entry name" value="LysM_dom_sf"/>
</dbReference>
<evidence type="ECO:0000256" key="7">
    <source>
        <dbReference type="ARBA" id="ARBA00022741"/>
    </source>
</evidence>
<evidence type="ECO:0000313" key="16">
    <source>
        <dbReference type="EMBL" id="SPC73474.1"/>
    </source>
</evidence>
<dbReference type="Gene3D" id="3.30.200.20">
    <property type="entry name" value="Phosphorylase Kinase, domain 1"/>
    <property type="match status" value="1"/>
</dbReference>
<keyword evidence="10 13" id="KW-0472">Membrane</keyword>
<dbReference type="PANTHER" id="PTHR45927">
    <property type="entry name" value="LYSM-DOMAIN RECEPTOR-LIKE KINASE-RELATED"/>
    <property type="match status" value="1"/>
</dbReference>
<dbReference type="PROSITE" id="PS50011">
    <property type="entry name" value="PROTEIN_KINASE_DOM"/>
    <property type="match status" value="1"/>
</dbReference>
<evidence type="ECO:0000256" key="10">
    <source>
        <dbReference type="ARBA" id="ARBA00023136"/>
    </source>
</evidence>
<dbReference type="EMBL" id="OIVN01000058">
    <property type="protein sequence ID" value="SPC73474.1"/>
    <property type="molecule type" value="Genomic_DNA"/>
</dbReference>
<evidence type="ECO:0000256" key="6">
    <source>
        <dbReference type="ARBA" id="ARBA00022729"/>
    </source>
</evidence>
<dbReference type="PROSITE" id="PS51782">
    <property type="entry name" value="LYSM"/>
    <property type="match status" value="1"/>
</dbReference>
<evidence type="ECO:0008006" key="17">
    <source>
        <dbReference type="Google" id="ProtNLM"/>
    </source>
</evidence>
<dbReference type="InterPro" id="IPR000719">
    <property type="entry name" value="Prot_kinase_dom"/>
</dbReference>
<feature type="transmembrane region" description="Helical" evidence="13">
    <location>
        <begin position="81"/>
        <end position="100"/>
    </location>
</feature>
<reference evidence="16" key="1">
    <citation type="submission" date="2018-02" db="EMBL/GenBank/DDBJ databases">
        <authorList>
            <person name="Cohen D.B."/>
            <person name="Kent A.D."/>
        </authorList>
    </citation>
    <scope>NUCLEOTIDE SEQUENCE</scope>
</reference>